<dbReference type="InterPro" id="IPR009069">
    <property type="entry name" value="Cys_alpha_HP_mot_SF"/>
</dbReference>
<reference evidence="1" key="1">
    <citation type="submission" date="2019-06" db="EMBL/GenBank/DDBJ databases">
        <authorList>
            <person name="Zheng W."/>
        </authorList>
    </citation>
    <scope>NUCLEOTIDE SEQUENCE</scope>
    <source>
        <strain evidence="1">QDHG01</strain>
    </source>
</reference>
<protein>
    <submittedName>
        <fullName evidence="1">Uncharacterized protein</fullName>
    </submittedName>
</protein>
<dbReference type="SUPFAM" id="SSF47072">
    <property type="entry name" value="Cysteine alpha-hairpin motif"/>
    <property type="match status" value="1"/>
</dbReference>
<keyword evidence="3" id="KW-1185">Reference proteome</keyword>
<proteinExistence type="predicted"/>
<accession>A0A8J8NEX5</accession>
<dbReference type="EMBL" id="RRYP01019891">
    <property type="protein sequence ID" value="TNV73105.1"/>
    <property type="molecule type" value="Genomic_DNA"/>
</dbReference>
<comment type="caution">
    <text evidence="1">The sequence shown here is derived from an EMBL/GenBank/DDBJ whole genome shotgun (WGS) entry which is preliminary data.</text>
</comment>
<dbReference type="OrthoDB" id="304693at2759"/>
<evidence type="ECO:0000313" key="1">
    <source>
        <dbReference type="EMBL" id="TNV73105.1"/>
    </source>
</evidence>
<sequence>MLSISLQTHPCYAFHQRMINCVKGEEFASRMCFAEMDDWYECKSRRKHRAFHNFINSEMDKLKIYSLPTYDKSTDTFKDGPLPKDVDSYFNKGAAQQNYYSQ</sequence>
<evidence type="ECO:0000313" key="3">
    <source>
        <dbReference type="Proteomes" id="UP000785679"/>
    </source>
</evidence>
<organism evidence="1 3">
    <name type="scientific">Halteria grandinella</name>
    <dbReference type="NCBI Taxonomy" id="5974"/>
    <lineage>
        <taxon>Eukaryota</taxon>
        <taxon>Sar</taxon>
        <taxon>Alveolata</taxon>
        <taxon>Ciliophora</taxon>
        <taxon>Intramacronucleata</taxon>
        <taxon>Spirotrichea</taxon>
        <taxon>Stichotrichia</taxon>
        <taxon>Sporadotrichida</taxon>
        <taxon>Halteriidae</taxon>
        <taxon>Halteria</taxon>
    </lineage>
</organism>
<evidence type="ECO:0000313" key="2">
    <source>
        <dbReference type="EMBL" id="TNV74718.1"/>
    </source>
</evidence>
<name>A0A8J8NEX5_HALGN</name>
<dbReference type="AlphaFoldDB" id="A0A8J8NEX5"/>
<dbReference type="EMBL" id="RRYP01016690">
    <property type="protein sequence ID" value="TNV74718.1"/>
    <property type="molecule type" value="Genomic_DNA"/>
</dbReference>
<dbReference type="Proteomes" id="UP000785679">
    <property type="component" value="Unassembled WGS sequence"/>
</dbReference>
<gene>
    <name evidence="1" type="ORF">FGO68_gene14853</name>
    <name evidence="2" type="ORF">FGO68_gene3925</name>
</gene>